<feature type="chain" id="PRO_5028907076" description="SMP-30/Gluconolactonase/LRE-like region domain-containing protein" evidence="2">
    <location>
        <begin position="27"/>
        <end position="696"/>
    </location>
</feature>
<feature type="signal peptide" evidence="2">
    <location>
        <begin position="1"/>
        <end position="26"/>
    </location>
</feature>
<dbReference type="PANTHER" id="PTHR42060:SF1">
    <property type="entry name" value="NHL REPEAT-CONTAINING PROTEIN"/>
    <property type="match status" value="1"/>
</dbReference>
<evidence type="ECO:0000256" key="1">
    <source>
        <dbReference type="SAM" id="MobiDB-lite"/>
    </source>
</evidence>
<dbReference type="Gene3D" id="2.120.10.30">
    <property type="entry name" value="TolB, C-terminal domain"/>
    <property type="match status" value="1"/>
</dbReference>
<organism evidence="3 4">
    <name type="scientific">Xylaria multiplex</name>
    <dbReference type="NCBI Taxonomy" id="323545"/>
    <lineage>
        <taxon>Eukaryota</taxon>
        <taxon>Fungi</taxon>
        <taxon>Dikarya</taxon>
        <taxon>Ascomycota</taxon>
        <taxon>Pezizomycotina</taxon>
        <taxon>Sordariomycetes</taxon>
        <taxon>Xylariomycetidae</taxon>
        <taxon>Xylariales</taxon>
        <taxon>Xylariaceae</taxon>
        <taxon>Xylaria</taxon>
    </lineage>
</organism>
<keyword evidence="4" id="KW-1185">Reference proteome</keyword>
<accession>A0A7C8MSD9</accession>
<name>A0A7C8MSD9_9PEZI</name>
<evidence type="ECO:0000313" key="4">
    <source>
        <dbReference type="Proteomes" id="UP000481858"/>
    </source>
</evidence>
<dbReference type="SUPFAM" id="SSF63829">
    <property type="entry name" value="Calcium-dependent phosphotriesterase"/>
    <property type="match status" value="1"/>
</dbReference>
<dbReference type="PANTHER" id="PTHR42060">
    <property type="entry name" value="NHL REPEAT-CONTAINING PROTEIN-RELATED"/>
    <property type="match status" value="1"/>
</dbReference>
<dbReference type="EMBL" id="WUBL01000080">
    <property type="protein sequence ID" value="KAF2966835.1"/>
    <property type="molecule type" value="Genomic_DNA"/>
</dbReference>
<dbReference type="InParanoid" id="A0A7C8MSD9"/>
<dbReference type="OrthoDB" id="9977941at2759"/>
<sequence length="696" mass="76145">MLTPKLKSWTLSVLLLMASLSTPSQAAPQVSQLYQFTYPTAVENLFPLPNGCLLLSTSVNADLYYIDPEALYPSAQNVITLPDSIALTGFAALGDGLYAVAGSKSPSSSSEDYMKIYVIRVETEGDVNVTMDHIVTVPGTISINGMAALPKHPRTILSADAIGGRILRVNTNDNTVSVAINDAALKPPNQSNATVGGIEGLRIRDNYLYFTNSARKTFGRFPIDSNGTNTGIVEILAYLDGTFGDTATYDDFSFDKEGNAFVAVHPSSIHKITPKGVQSVFAGGANSTFLEPTSAVVSNDGKAIYVSTAGKDTGYPISGGQVLKVKPIKAEVAEREVSSIQPTGTDEKVENMKIKLQDTEQVNSKSMEIELIDLPAGTGAQHGEAQSVDAKETKDELVEAQETPEVGGAEPMEIDNKTELEETKPTDIEVAKPKSAHVEAKETKAQNTKAAINQKRLPFDPAKINKAKVDKSKGVKLTGSRPKGVKKSTRTGPPKRGGREARLSLDGMLSKERKWIKAPSSYIIRNLESGCFGLSCRKGEGQRPEITIAHTVDCECLDVRLMHICQHVERLVKRGQLARRSRDIFAIITKIQKEPSQPIPKELRFPVPKKQAIRRPKKEVEAENTIINVVDEYRQQKLIEKWKNLEAYKERPIWKVALYLPRKARKAYVQESGNTYIPDLECGLVQSRKAAMEIHG</sequence>
<protein>
    <recommendedName>
        <fullName evidence="5">SMP-30/Gluconolactonase/LRE-like region domain-containing protein</fullName>
    </recommendedName>
</protein>
<dbReference type="InterPro" id="IPR052998">
    <property type="entry name" value="Hetero-Diels-Alderase-like"/>
</dbReference>
<evidence type="ECO:0008006" key="5">
    <source>
        <dbReference type="Google" id="ProtNLM"/>
    </source>
</evidence>
<reference evidence="3 4" key="1">
    <citation type="submission" date="2019-12" db="EMBL/GenBank/DDBJ databases">
        <title>Draft genome sequence of the ascomycete Xylaria multiplex DSM 110363.</title>
        <authorList>
            <person name="Buettner E."/>
            <person name="Kellner H."/>
        </authorList>
    </citation>
    <scope>NUCLEOTIDE SEQUENCE [LARGE SCALE GENOMIC DNA]</scope>
    <source>
        <strain evidence="3 4">DSM 110363</strain>
    </source>
</reference>
<comment type="caution">
    <text evidence="3">The sequence shown here is derived from an EMBL/GenBank/DDBJ whole genome shotgun (WGS) entry which is preliminary data.</text>
</comment>
<dbReference type="AlphaFoldDB" id="A0A7C8MSD9"/>
<keyword evidence="2" id="KW-0732">Signal</keyword>
<dbReference type="Proteomes" id="UP000481858">
    <property type="component" value="Unassembled WGS sequence"/>
</dbReference>
<evidence type="ECO:0000256" key="2">
    <source>
        <dbReference type="SAM" id="SignalP"/>
    </source>
</evidence>
<dbReference type="InterPro" id="IPR011042">
    <property type="entry name" value="6-blade_b-propeller_TolB-like"/>
</dbReference>
<gene>
    <name evidence="3" type="ORF">GQX73_g6764</name>
</gene>
<evidence type="ECO:0000313" key="3">
    <source>
        <dbReference type="EMBL" id="KAF2966835.1"/>
    </source>
</evidence>
<feature type="region of interest" description="Disordered" evidence="1">
    <location>
        <begin position="469"/>
        <end position="500"/>
    </location>
</feature>
<proteinExistence type="predicted"/>